<reference evidence="2" key="1">
    <citation type="submission" date="2016-11" db="UniProtKB">
        <authorList>
            <consortium name="WormBaseParasite"/>
        </authorList>
    </citation>
    <scope>IDENTIFICATION</scope>
</reference>
<keyword evidence="1" id="KW-1185">Reference proteome</keyword>
<organism evidence="1 2">
    <name type="scientific">Steinernema glaseri</name>
    <dbReference type="NCBI Taxonomy" id="37863"/>
    <lineage>
        <taxon>Eukaryota</taxon>
        <taxon>Metazoa</taxon>
        <taxon>Ecdysozoa</taxon>
        <taxon>Nematoda</taxon>
        <taxon>Chromadorea</taxon>
        <taxon>Rhabditida</taxon>
        <taxon>Tylenchina</taxon>
        <taxon>Panagrolaimomorpha</taxon>
        <taxon>Strongyloidoidea</taxon>
        <taxon>Steinernematidae</taxon>
        <taxon>Steinernema</taxon>
    </lineage>
</organism>
<protein>
    <submittedName>
        <fullName evidence="2">GCM domain-containing protein</fullName>
    </submittedName>
</protein>
<evidence type="ECO:0000313" key="1">
    <source>
        <dbReference type="Proteomes" id="UP000095287"/>
    </source>
</evidence>
<dbReference type="AlphaFoldDB" id="A0A1I7Y4U6"/>
<dbReference type="Proteomes" id="UP000095287">
    <property type="component" value="Unplaced"/>
</dbReference>
<sequence>KCARVPGKRRKIAAAQAQLALCPGFVQRQAVQHQHPLPALHGSLRHDAQACAMGHHAYHPVEAFGTYPHLQPAPQVQGLFLQVQGQGAVCLQADMAMFKGVGKAQVRVAGQRMIRRHDQHQRVVAKRHALQVLAGHGIGDDAQVGLALGDRLHDTQAGQFDHVHVDGRVAGQKRRQQFG</sequence>
<name>A0A1I7Y4U6_9BILA</name>
<evidence type="ECO:0000313" key="2">
    <source>
        <dbReference type="WBParaSite" id="L893_g12689.t1"/>
    </source>
</evidence>
<accession>A0A1I7Y4U6</accession>
<dbReference type="WBParaSite" id="L893_g12689.t1">
    <property type="protein sequence ID" value="L893_g12689.t1"/>
    <property type="gene ID" value="L893_g12689"/>
</dbReference>
<proteinExistence type="predicted"/>